<dbReference type="InterPro" id="IPR009081">
    <property type="entry name" value="PP-bd_ACP"/>
</dbReference>
<sequence length="982" mass="106829">MGTSATIAASFPAGPLSRPLRRLCDRLGMDVRFDQLAAGLVQFRRQAGGRGRDWDIVVLRTVDWMDAAPDGRAARRERFAENLSAFLAGLDGPGGPAVGSIVCLYPSPPGASAADVARCEAELVDRLSRAQRTTLITASQVVPRYRVGDASCQEVDGEPVYGNELHTAFAAEIARAVHARERRPVKVIAVDADYTLWEGVCAESGERGLRLGPGRESFQRMLLERRRQGVLLCLVTQNARQDVERAFDEHDFPLTLDDFALVEAGFEAKPTKLRRAAADLNAAPESFVFVDDNPGECARMRAEMPAVHTLRFPQDDKDVGAFLEHAWLLDPPDTGPVAVDRTQQYRAEVGRRRAMAQAADRERFLADLDLRLCVREARPEDVPRIAQMSDRVTQFTTCPSRRTQAAVARDLADEGRVCLVAEVADRFGDYGLTGVLEYSLTPAALHVWSWMLSCRVLHREVEHRLLRQLADRAAAGGVDALVFEVRRTDRNIPARSFLTRAGAEWIEQGDDGGRMRLTVEAAASPPPSAPPDDTREAREPEAGAPAGSAAPPPANAFLARLAEESADARALYESLFPRREDDGRPRTLGLWSAMLKQAWEEALGVEDVWHEDDLFGVWGATSVDVLKVCARIRQRCGVVLTLGEMLALPTVARQAENLMHRAPARIPVITRLRGGRGVPLVFLPPAGGLGYGYLELIRALGDEQTVLIAQAPELTGDETLLDLDALVRVYRAEILRLAGGDPVVLAGWSFGALLAYETAVAVEAGGGALAGLVLFDPPGREPPAPEPGRAEPGGADPGGARPEPAPGAALGRFFDLLDPRRTDAAALVALDREIFPGAEPLDAAAGREAVWRELLARLLADADEHQRNRLLIPELAPLDVLRGACVWKKNQELARAYRPTPGGHRSRTYVFAVADDGGGDGGDHVLAGVLGERTETRSYPIRPVAGLRAHSAMMEKENVALFAPDVSRLMTELRSRHSRPER</sequence>
<evidence type="ECO:0000313" key="4">
    <source>
        <dbReference type="EMBL" id="GAA4140914.1"/>
    </source>
</evidence>
<feature type="compositionally biased region" description="Basic and acidic residues" evidence="1">
    <location>
        <begin position="532"/>
        <end position="541"/>
    </location>
</feature>
<dbReference type="InterPro" id="IPR036412">
    <property type="entry name" value="HAD-like_sf"/>
</dbReference>
<dbReference type="Gene3D" id="3.40.50.1820">
    <property type="entry name" value="alpha/beta hydrolase"/>
    <property type="match status" value="1"/>
</dbReference>
<keyword evidence="5" id="KW-1185">Reference proteome</keyword>
<dbReference type="InterPro" id="IPR036736">
    <property type="entry name" value="ACP-like_sf"/>
</dbReference>
<feature type="compositionally biased region" description="Low complexity" evidence="1">
    <location>
        <begin position="790"/>
        <end position="804"/>
    </location>
</feature>
<dbReference type="SUPFAM" id="SSF56784">
    <property type="entry name" value="HAD-like"/>
    <property type="match status" value="1"/>
</dbReference>
<reference evidence="5" key="1">
    <citation type="journal article" date="2019" name="Int. J. Syst. Evol. Microbiol.">
        <title>The Global Catalogue of Microorganisms (GCM) 10K type strain sequencing project: providing services to taxonomists for standard genome sequencing and annotation.</title>
        <authorList>
            <consortium name="The Broad Institute Genomics Platform"/>
            <consortium name="The Broad Institute Genome Sequencing Center for Infectious Disease"/>
            <person name="Wu L."/>
            <person name="Ma J."/>
        </authorList>
    </citation>
    <scope>NUCLEOTIDE SEQUENCE [LARGE SCALE GENOMIC DNA]</scope>
    <source>
        <strain evidence="5">JCM 17316</strain>
    </source>
</reference>
<evidence type="ECO:0000259" key="3">
    <source>
        <dbReference type="PROSITE" id="PS51186"/>
    </source>
</evidence>
<dbReference type="SUPFAM" id="SSF53474">
    <property type="entry name" value="alpha/beta-Hydrolases"/>
    <property type="match status" value="1"/>
</dbReference>
<organism evidence="4 5">
    <name type="scientific">Actinomadura keratinilytica</name>
    <dbReference type="NCBI Taxonomy" id="547461"/>
    <lineage>
        <taxon>Bacteria</taxon>
        <taxon>Bacillati</taxon>
        <taxon>Actinomycetota</taxon>
        <taxon>Actinomycetes</taxon>
        <taxon>Streptosporangiales</taxon>
        <taxon>Thermomonosporaceae</taxon>
        <taxon>Actinomadura</taxon>
    </lineage>
</organism>
<dbReference type="InterPro" id="IPR010033">
    <property type="entry name" value="HAD_SF_ppase_IIIC"/>
</dbReference>
<feature type="region of interest" description="Disordered" evidence="1">
    <location>
        <begin position="522"/>
        <end position="553"/>
    </location>
</feature>
<dbReference type="SUPFAM" id="SSF55729">
    <property type="entry name" value="Acyl-CoA N-acyltransferases (Nat)"/>
    <property type="match status" value="1"/>
</dbReference>
<name>A0ABP7YTC4_9ACTN</name>
<dbReference type="Pfam" id="PF00975">
    <property type="entry name" value="Thioesterase"/>
    <property type="match status" value="1"/>
</dbReference>
<dbReference type="InterPro" id="IPR001031">
    <property type="entry name" value="Thioesterase"/>
</dbReference>
<dbReference type="EMBL" id="BAABDO010000035">
    <property type="protein sequence ID" value="GAA4140914.1"/>
    <property type="molecule type" value="Genomic_DNA"/>
</dbReference>
<dbReference type="Gene3D" id="1.10.1200.10">
    <property type="entry name" value="ACP-like"/>
    <property type="match status" value="1"/>
</dbReference>
<dbReference type="NCBIfam" id="TIGR01686">
    <property type="entry name" value="FkbH"/>
    <property type="match status" value="1"/>
</dbReference>
<dbReference type="InterPro" id="IPR029058">
    <property type="entry name" value="AB_hydrolase_fold"/>
</dbReference>
<dbReference type="Gene3D" id="3.40.50.1000">
    <property type="entry name" value="HAD superfamily/HAD-like"/>
    <property type="match status" value="1"/>
</dbReference>
<dbReference type="RefSeq" id="WP_345021458.1">
    <property type="nucleotide sequence ID" value="NZ_BAABDO010000035.1"/>
</dbReference>
<evidence type="ECO:0000256" key="1">
    <source>
        <dbReference type="SAM" id="MobiDB-lite"/>
    </source>
</evidence>
<evidence type="ECO:0000313" key="5">
    <source>
        <dbReference type="Proteomes" id="UP001500266"/>
    </source>
</evidence>
<feature type="domain" description="N-acetyltransferase" evidence="3">
    <location>
        <begin position="372"/>
        <end position="520"/>
    </location>
</feature>
<dbReference type="PROSITE" id="PS51186">
    <property type="entry name" value="GNAT"/>
    <property type="match status" value="1"/>
</dbReference>
<dbReference type="Gene3D" id="3.40.630.30">
    <property type="match status" value="1"/>
</dbReference>
<dbReference type="PROSITE" id="PS50075">
    <property type="entry name" value="CARRIER"/>
    <property type="match status" value="1"/>
</dbReference>
<evidence type="ECO:0008006" key="6">
    <source>
        <dbReference type="Google" id="ProtNLM"/>
    </source>
</evidence>
<gene>
    <name evidence="4" type="ORF">GCM10022416_28470</name>
</gene>
<dbReference type="SMART" id="SM00824">
    <property type="entry name" value="PKS_TE"/>
    <property type="match status" value="1"/>
</dbReference>
<dbReference type="InterPro" id="IPR023214">
    <property type="entry name" value="HAD_sf"/>
</dbReference>
<dbReference type="NCBIfam" id="TIGR01681">
    <property type="entry name" value="HAD-SF-IIIC"/>
    <property type="match status" value="1"/>
</dbReference>
<dbReference type="SUPFAM" id="SSF47336">
    <property type="entry name" value="ACP-like"/>
    <property type="match status" value="1"/>
</dbReference>
<dbReference type="InterPro" id="IPR020802">
    <property type="entry name" value="TesA-like"/>
</dbReference>
<evidence type="ECO:0000259" key="2">
    <source>
        <dbReference type="PROSITE" id="PS50075"/>
    </source>
</evidence>
<dbReference type="InterPro" id="IPR016181">
    <property type="entry name" value="Acyl_CoA_acyltransferase"/>
</dbReference>
<feature type="domain" description="Carrier" evidence="2">
    <location>
        <begin position="586"/>
        <end position="662"/>
    </location>
</feature>
<accession>A0ABP7YTC4</accession>
<dbReference type="InterPro" id="IPR000182">
    <property type="entry name" value="GNAT_dom"/>
</dbReference>
<feature type="region of interest" description="Disordered" evidence="1">
    <location>
        <begin position="776"/>
        <end position="804"/>
    </location>
</feature>
<comment type="caution">
    <text evidence="4">The sequence shown here is derived from an EMBL/GenBank/DDBJ whole genome shotgun (WGS) entry which is preliminary data.</text>
</comment>
<dbReference type="Proteomes" id="UP001500266">
    <property type="component" value="Unassembled WGS sequence"/>
</dbReference>
<dbReference type="Pfam" id="PF00550">
    <property type="entry name" value="PP-binding"/>
    <property type="match status" value="1"/>
</dbReference>
<dbReference type="InterPro" id="IPR010037">
    <property type="entry name" value="FkbH_domain"/>
</dbReference>
<proteinExistence type="predicted"/>
<protein>
    <recommendedName>
        <fullName evidence="6">Carrier domain-containing protein</fullName>
    </recommendedName>
</protein>